<dbReference type="PANTHER" id="PTHR47756">
    <property type="entry name" value="BLL6612 PROTEIN-RELATED"/>
    <property type="match status" value="1"/>
</dbReference>
<evidence type="ECO:0000313" key="6">
    <source>
        <dbReference type="Proteomes" id="UP001208938"/>
    </source>
</evidence>
<proteinExistence type="predicted"/>
<feature type="domain" description="RNA polymerase sigma factor 70 region 4 type 2" evidence="3">
    <location>
        <begin position="107"/>
        <end position="158"/>
    </location>
</feature>
<dbReference type="InterPro" id="IPR013325">
    <property type="entry name" value="RNA_pol_sigma_r2"/>
</dbReference>
<reference evidence="5 6" key="1">
    <citation type="submission" date="2022-10" db="EMBL/GenBank/DDBJ databases">
        <title>Pararhodobacter sp. nov., isolated from marine algae.</title>
        <authorList>
            <person name="Choi B.J."/>
            <person name="Kim J.M."/>
            <person name="Lee J.K."/>
            <person name="Choi D.G."/>
            <person name="Jeon C.O."/>
        </authorList>
    </citation>
    <scope>NUCLEOTIDE SEQUENCE [LARGE SCALE GENOMIC DNA]</scope>
    <source>
        <strain evidence="5 6">ZQ420</strain>
    </source>
</reference>
<dbReference type="Proteomes" id="UP001208938">
    <property type="component" value="Unassembled WGS sequence"/>
</dbReference>
<dbReference type="SUPFAM" id="SSF88659">
    <property type="entry name" value="Sigma3 and sigma4 domains of RNA polymerase sigma factors"/>
    <property type="match status" value="1"/>
</dbReference>
<name>A0ABT3H0S0_9RHOB</name>
<dbReference type="InterPro" id="IPR007627">
    <property type="entry name" value="RNA_pol_sigma70_r2"/>
</dbReference>
<dbReference type="SUPFAM" id="SSF48452">
    <property type="entry name" value="TPR-like"/>
    <property type="match status" value="1"/>
</dbReference>
<dbReference type="PANTHER" id="PTHR47756:SF2">
    <property type="entry name" value="BLL6612 PROTEIN"/>
    <property type="match status" value="1"/>
</dbReference>
<dbReference type="Pfam" id="PF20239">
    <property type="entry name" value="DUF6596"/>
    <property type="match status" value="1"/>
</dbReference>
<feature type="domain" description="DUF6596" evidence="4">
    <location>
        <begin position="176"/>
        <end position="275"/>
    </location>
</feature>
<evidence type="ECO:0000259" key="3">
    <source>
        <dbReference type="Pfam" id="PF08281"/>
    </source>
</evidence>
<protein>
    <submittedName>
        <fullName evidence="5">RNA polymerase</fullName>
    </submittedName>
</protein>
<sequence>MTIEALARVLAEDRGRLMAALVAQFRDFDLAEEALSEATEAALTHWGRSGVPDQPRAWLLTVARRKALDRLRRVQRAGAASPTVALLAEEFSSADTPEIPDERLRLIFTCCHPALDPKSRVALTLRTLGGLATVEIARAFLDSETAMGQRLSRTKAKIARAGIPFVVPGPADWAARLESVLTVIYLIFNEGYAVTAGHAPVRVDLCAEAIFLARMLNEQRPREPEVQGLLALMLLTDARRAARLDAGALVPLDAQDRSVWDRGQIGEGEALIEQALTRRAPGPFQIKAAIAALHLGDPVDRAQVLLLYESLLRFEPTPVVRLNRAVALSEVGAPEAALAQVETLAVVLATYQPFHAAHAALLSRTGRLKKAAQAYVRAINLSGNEAETAFLRARLADLEGDLTKKEAEQSSAQVQQGGEGT</sequence>
<dbReference type="EMBL" id="JAPDFL010000001">
    <property type="protein sequence ID" value="MCW1933413.1"/>
    <property type="molecule type" value="Genomic_DNA"/>
</dbReference>
<gene>
    <name evidence="5" type="ORF">OKW52_14380</name>
</gene>
<dbReference type="Gene3D" id="1.25.40.10">
    <property type="entry name" value="Tetratricopeptide repeat domain"/>
    <property type="match status" value="1"/>
</dbReference>
<dbReference type="InterPro" id="IPR011990">
    <property type="entry name" value="TPR-like_helical_dom_sf"/>
</dbReference>
<feature type="coiled-coil region" evidence="1">
    <location>
        <begin position="388"/>
        <end position="415"/>
    </location>
</feature>
<dbReference type="Gene3D" id="1.10.1740.10">
    <property type="match status" value="1"/>
</dbReference>
<keyword evidence="6" id="KW-1185">Reference proteome</keyword>
<accession>A0ABT3H0S0</accession>
<evidence type="ECO:0000313" key="5">
    <source>
        <dbReference type="EMBL" id="MCW1933413.1"/>
    </source>
</evidence>
<evidence type="ECO:0000256" key="1">
    <source>
        <dbReference type="SAM" id="Coils"/>
    </source>
</evidence>
<keyword evidence="1" id="KW-0175">Coiled coil</keyword>
<organism evidence="5 6">
    <name type="scientific">Pararhodobacter zhoushanensis</name>
    <dbReference type="NCBI Taxonomy" id="2479545"/>
    <lineage>
        <taxon>Bacteria</taxon>
        <taxon>Pseudomonadati</taxon>
        <taxon>Pseudomonadota</taxon>
        <taxon>Alphaproteobacteria</taxon>
        <taxon>Rhodobacterales</taxon>
        <taxon>Paracoccaceae</taxon>
        <taxon>Pararhodobacter</taxon>
    </lineage>
</organism>
<dbReference type="SUPFAM" id="SSF88946">
    <property type="entry name" value="Sigma2 domain of RNA polymerase sigma factors"/>
    <property type="match status" value="1"/>
</dbReference>
<dbReference type="InterPro" id="IPR046531">
    <property type="entry name" value="DUF6596"/>
</dbReference>
<evidence type="ECO:0000259" key="4">
    <source>
        <dbReference type="Pfam" id="PF20239"/>
    </source>
</evidence>
<dbReference type="Pfam" id="PF08281">
    <property type="entry name" value="Sigma70_r4_2"/>
    <property type="match status" value="1"/>
</dbReference>
<comment type="caution">
    <text evidence="5">The sequence shown here is derived from an EMBL/GenBank/DDBJ whole genome shotgun (WGS) entry which is preliminary data.</text>
</comment>
<dbReference type="RefSeq" id="WP_264506329.1">
    <property type="nucleotide sequence ID" value="NZ_JAPDFL010000001.1"/>
</dbReference>
<dbReference type="Pfam" id="PF04542">
    <property type="entry name" value="Sigma70_r2"/>
    <property type="match status" value="1"/>
</dbReference>
<dbReference type="InterPro" id="IPR013249">
    <property type="entry name" value="RNA_pol_sigma70_r4_t2"/>
</dbReference>
<evidence type="ECO:0000259" key="2">
    <source>
        <dbReference type="Pfam" id="PF04542"/>
    </source>
</evidence>
<feature type="domain" description="RNA polymerase sigma-70 region 2" evidence="2">
    <location>
        <begin position="20"/>
        <end position="76"/>
    </location>
</feature>
<dbReference type="InterPro" id="IPR013324">
    <property type="entry name" value="RNA_pol_sigma_r3/r4-like"/>
</dbReference>